<proteinExistence type="predicted"/>
<reference evidence="3" key="1">
    <citation type="submission" date="2018-08" db="EMBL/GenBank/DDBJ databases">
        <authorList>
            <person name="Zhang J."/>
            <person name="Du Z.-J."/>
        </authorList>
    </citation>
    <scope>NUCLEOTIDE SEQUENCE [LARGE SCALE GENOMIC DNA]</scope>
    <source>
        <strain evidence="3">KCTC 52655</strain>
    </source>
</reference>
<name>A0A3D8M2U0_9ALTE</name>
<feature type="transmembrane region" description="Helical" evidence="1">
    <location>
        <begin position="95"/>
        <end position="120"/>
    </location>
</feature>
<sequence>MDALDKLAEKNRTHQKHVKAEKLAVALIALGLLPFYVDLVYSIITSDASFPQRLVFAFVSCIGSLCFSCPILAMVDLSLFSYRVKAIILVFTQSWFIYFWVFSEAPWVGFLPSIPVYLAMRRQLPEIKAKAANGDYDL</sequence>
<evidence type="ECO:0000313" key="3">
    <source>
        <dbReference type="Proteomes" id="UP000256561"/>
    </source>
</evidence>
<comment type="caution">
    <text evidence="2">The sequence shown here is derived from an EMBL/GenBank/DDBJ whole genome shotgun (WGS) entry which is preliminary data.</text>
</comment>
<accession>A0A3D8M2U0</accession>
<dbReference type="EMBL" id="QRHA01000026">
    <property type="protein sequence ID" value="RDV23875.1"/>
    <property type="molecule type" value="Genomic_DNA"/>
</dbReference>
<keyword evidence="3" id="KW-1185">Reference proteome</keyword>
<keyword evidence="1" id="KW-1133">Transmembrane helix</keyword>
<keyword evidence="1" id="KW-0812">Transmembrane</keyword>
<dbReference type="Proteomes" id="UP000256561">
    <property type="component" value="Unassembled WGS sequence"/>
</dbReference>
<keyword evidence="1" id="KW-0472">Membrane</keyword>
<feature type="transmembrane region" description="Helical" evidence="1">
    <location>
        <begin position="54"/>
        <end position="75"/>
    </location>
</feature>
<dbReference type="RefSeq" id="WP_115594607.1">
    <property type="nucleotide sequence ID" value="NZ_QRHA01000026.1"/>
</dbReference>
<gene>
    <name evidence="2" type="ORF">DXV75_16960</name>
</gene>
<evidence type="ECO:0000256" key="1">
    <source>
        <dbReference type="SAM" id="Phobius"/>
    </source>
</evidence>
<evidence type="ECO:0000313" key="2">
    <source>
        <dbReference type="EMBL" id="RDV23875.1"/>
    </source>
</evidence>
<organism evidence="2 3">
    <name type="scientific">Alteromonas aestuariivivens</name>
    <dbReference type="NCBI Taxonomy" id="1938339"/>
    <lineage>
        <taxon>Bacteria</taxon>
        <taxon>Pseudomonadati</taxon>
        <taxon>Pseudomonadota</taxon>
        <taxon>Gammaproteobacteria</taxon>
        <taxon>Alteromonadales</taxon>
        <taxon>Alteromonadaceae</taxon>
        <taxon>Alteromonas/Salinimonas group</taxon>
        <taxon>Alteromonas</taxon>
    </lineage>
</organism>
<protein>
    <submittedName>
        <fullName evidence="2">Uncharacterized protein</fullName>
    </submittedName>
</protein>
<dbReference type="OrthoDB" id="6316137at2"/>
<dbReference type="AlphaFoldDB" id="A0A3D8M2U0"/>
<feature type="transmembrane region" description="Helical" evidence="1">
    <location>
        <begin position="23"/>
        <end position="42"/>
    </location>
</feature>